<evidence type="ECO:0000256" key="1">
    <source>
        <dbReference type="SAM" id="SignalP"/>
    </source>
</evidence>
<proteinExistence type="predicted"/>
<keyword evidence="1" id="KW-0732">Signal</keyword>
<dbReference type="Proteomes" id="UP000283090">
    <property type="component" value="Unassembled WGS sequence"/>
</dbReference>
<dbReference type="VEuPathDB" id="FungiDB:DFL_000622"/>
<dbReference type="RefSeq" id="XP_067495167.1">
    <property type="nucleotide sequence ID" value="XM_067635603.1"/>
</dbReference>
<accession>A0A437AEA6</accession>
<name>A0A437AEA6_ARTFL</name>
<comment type="caution">
    <text evidence="2">The sequence shown here is derived from an EMBL/GenBank/DDBJ whole genome shotgun (WGS) entry which is preliminary data.</text>
</comment>
<reference evidence="2 3" key="1">
    <citation type="submission" date="2019-01" db="EMBL/GenBank/DDBJ databases">
        <title>Intercellular communication is required for trap formation in the nematode-trapping fungus Duddingtonia flagrans.</title>
        <authorList>
            <person name="Youssar L."/>
            <person name="Wernet V."/>
            <person name="Hensel N."/>
            <person name="Hildebrandt H.-G."/>
            <person name="Fischer R."/>
        </authorList>
    </citation>
    <scope>NUCLEOTIDE SEQUENCE [LARGE SCALE GENOMIC DNA]</scope>
    <source>
        <strain evidence="2 3">CBS H-5679</strain>
    </source>
</reference>
<sequence>MRQSTILAFIGLLLSLVSAAPVGDAASPTTGPPGGVTVAPFNIHLPRAPAPTATTAIASTSDTNVESFDIPLKQAVSLNKRNVERLFKRSYTCYDPAYYTFNTGDYWALENSWWSHTDWLHLPHLKGVTWAWGSVRICVGNYYLFADTNIYLRDLGDAMARIGNCCTGSTCAGGTTTINGDNGLSISVWVTQSARACFN</sequence>
<keyword evidence="3" id="KW-1185">Reference proteome</keyword>
<protein>
    <submittedName>
        <fullName evidence="2">Uncharacterized protein</fullName>
    </submittedName>
</protein>
<gene>
    <name evidence="2" type="ORF">DFL_000622</name>
</gene>
<dbReference type="AlphaFoldDB" id="A0A437AEA6"/>
<feature type="signal peptide" evidence="1">
    <location>
        <begin position="1"/>
        <end position="19"/>
    </location>
</feature>
<dbReference type="EMBL" id="SAEB01000001">
    <property type="protein sequence ID" value="RVD89623.1"/>
    <property type="molecule type" value="Genomic_DNA"/>
</dbReference>
<evidence type="ECO:0000313" key="3">
    <source>
        <dbReference type="Proteomes" id="UP000283090"/>
    </source>
</evidence>
<dbReference type="GeneID" id="93582933"/>
<evidence type="ECO:0000313" key="2">
    <source>
        <dbReference type="EMBL" id="RVD89623.1"/>
    </source>
</evidence>
<dbReference type="OrthoDB" id="5413591at2759"/>
<feature type="chain" id="PRO_5019010257" evidence="1">
    <location>
        <begin position="20"/>
        <end position="199"/>
    </location>
</feature>
<organism evidence="2 3">
    <name type="scientific">Arthrobotrys flagrans</name>
    <name type="common">Nematode-trapping fungus</name>
    <name type="synonym">Trichothecium flagrans</name>
    <dbReference type="NCBI Taxonomy" id="97331"/>
    <lineage>
        <taxon>Eukaryota</taxon>
        <taxon>Fungi</taxon>
        <taxon>Dikarya</taxon>
        <taxon>Ascomycota</taxon>
        <taxon>Pezizomycotina</taxon>
        <taxon>Orbiliomycetes</taxon>
        <taxon>Orbiliales</taxon>
        <taxon>Orbiliaceae</taxon>
        <taxon>Arthrobotrys</taxon>
    </lineage>
</organism>